<protein>
    <submittedName>
        <fullName evidence="2">Uncharacterized LOC115049006</fullName>
    </submittedName>
</protein>
<reference evidence="2" key="1">
    <citation type="submission" date="2021-04" db="EMBL/GenBank/DDBJ databases">
        <authorList>
            <consortium name="Wellcome Sanger Institute Data Sharing"/>
        </authorList>
    </citation>
    <scope>NUCLEOTIDE SEQUENCE [LARGE SCALE GENOMIC DNA]</scope>
</reference>
<proteinExistence type="predicted"/>
<dbReference type="Gene3D" id="3.80.10.10">
    <property type="entry name" value="Ribonuclease Inhibitor"/>
    <property type="match status" value="2"/>
</dbReference>
<dbReference type="SUPFAM" id="SSF52047">
    <property type="entry name" value="RNI-like"/>
    <property type="match status" value="1"/>
</dbReference>
<dbReference type="OMA" id="DYADNYM"/>
<reference evidence="2" key="2">
    <citation type="submission" date="2025-08" db="UniProtKB">
        <authorList>
            <consortium name="Ensembl"/>
        </authorList>
    </citation>
    <scope>IDENTIFICATION</scope>
</reference>
<feature type="compositionally biased region" description="Basic and acidic residues" evidence="1">
    <location>
        <begin position="360"/>
        <end position="380"/>
    </location>
</feature>
<feature type="compositionally biased region" description="Acidic residues" evidence="1">
    <location>
        <begin position="332"/>
        <end position="343"/>
    </location>
</feature>
<dbReference type="Ensembl" id="ENSENLT00000052266.1">
    <property type="protein sequence ID" value="ENSENLP00000051021.1"/>
    <property type="gene ID" value="ENSENLG00000021436.1"/>
</dbReference>
<accession>A0A665X4S5</accession>
<dbReference type="AlphaFoldDB" id="A0A665X4S5"/>
<reference evidence="2" key="3">
    <citation type="submission" date="2025-09" db="UniProtKB">
        <authorList>
            <consortium name="Ensembl"/>
        </authorList>
    </citation>
    <scope>IDENTIFICATION</scope>
</reference>
<organism evidence="2 3">
    <name type="scientific">Echeneis naucrates</name>
    <name type="common">Live sharksucker</name>
    <dbReference type="NCBI Taxonomy" id="173247"/>
    <lineage>
        <taxon>Eukaryota</taxon>
        <taxon>Metazoa</taxon>
        <taxon>Chordata</taxon>
        <taxon>Craniata</taxon>
        <taxon>Vertebrata</taxon>
        <taxon>Euteleostomi</taxon>
        <taxon>Actinopterygii</taxon>
        <taxon>Neopterygii</taxon>
        <taxon>Teleostei</taxon>
        <taxon>Neoteleostei</taxon>
        <taxon>Acanthomorphata</taxon>
        <taxon>Carangaria</taxon>
        <taxon>Carangiformes</taxon>
        <taxon>Echeneidae</taxon>
        <taxon>Echeneis</taxon>
    </lineage>
</organism>
<feature type="region of interest" description="Disordered" evidence="1">
    <location>
        <begin position="314"/>
        <end position="380"/>
    </location>
</feature>
<gene>
    <name evidence="2" type="primary">si:ch211-214j8.12</name>
</gene>
<dbReference type="Proteomes" id="UP000472264">
    <property type="component" value="Chromosome 9"/>
</dbReference>
<evidence type="ECO:0000313" key="3">
    <source>
        <dbReference type="Proteomes" id="UP000472264"/>
    </source>
</evidence>
<dbReference type="InterPro" id="IPR032675">
    <property type="entry name" value="LRR_dom_sf"/>
</dbReference>
<keyword evidence="3" id="KW-1185">Reference proteome</keyword>
<dbReference type="InParanoid" id="A0A665X4S5"/>
<name>A0A665X4S5_ECHNA</name>
<evidence type="ECO:0000256" key="1">
    <source>
        <dbReference type="SAM" id="MobiDB-lite"/>
    </source>
</evidence>
<dbReference type="SUPFAM" id="SSF52058">
    <property type="entry name" value="L domain-like"/>
    <property type="match status" value="1"/>
</dbReference>
<dbReference type="OrthoDB" id="16120at2759"/>
<sequence length="666" mass="74415">MPLFRGGRGVKARGGQRRNMAWMGNSGKTDEDMSVPLLTQLCLLNLADNMKNVWVKDYADNYLDQYHFRHIMGPFNILPGKLVEELTGLLCTRRQLSRAAIHLLLVPQLRGLALDKCPGLVTSALCGHITARCQGLLSLDLSGAQRLPAEVLSETVRCLPALRSLSLAGMHCDRWVIQTIAHCCRSLQHLDVSHCHLLSPVALLPLGGGAFCSSSACPSSSSFCSDPSSSLSAPLPPVPLRSLLALDIGFGGQEGDCEATAAYLLLSLPDLQRVAIEGFTKACCLIDHREFSQTDVFTDREGVPRMNEVWRERRHRQGMDSWGKKKEGVQPGDEEHEDEEEEEKIFWHRNNVECEADTSGDERPSCSVNQKEEKRGGRDLSQSGDERLILRLQDVKGLTCNFLDSVGRLCPNIYSISVNADDPEDTQGRNQGSLLAMGLQTWSGQLRVLSVHFSAPLVDLLPALQVVGSSLVSLTMEGVKTSPRTPLLEVIKSCPRLRDLLISAEPPTMLQEEQYMDQEDNRDLPRLPNLCFLSLNFSYDHNQMKPVMSWKSLKQILKCLLSGSPLLEKLSLVSLPCPLDCVLQDVLCEGTWDRHFSACSTDFPPMPLSRVQHIDTSRTDVKMTTMKNIMQRCKRLKFVNLSFCWQISHLEWLNCKPIKKVEIVWM</sequence>
<evidence type="ECO:0000313" key="2">
    <source>
        <dbReference type="Ensembl" id="ENSENLP00000051021.1"/>
    </source>
</evidence>